<sequence length="310" mass="34222">MRTCFLVNPYSGGGKGKELIAPINKAIEELRLNAFISCIGEERDLEGLFLREGARQIVVVGGDGTFSSLLSFSLNNQVVLGMLPIGTGNDLAKEIGVFQRLSSKNIRAAISKLLNFETRELNIWKAGYGDSASREIFFCNYLSLGFDAVVMKSFNVRRQAAKPMKSTFGVLRNRWFYVQAAASNMSYTLPSGIKIEDEEHMKSYETPKSCVNILFPNIHSYMGLGISALSASPFDEKLPMVIFDSPLSYLKSFSKRYFGLPKDCSSGASNWRLRLGSSQVPMQVDGELVGELISGDLWICFAGNIKVLAL</sequence>
<dbReference type="AlphaFoldDB" id="A0A7X9IKE3"/>
<evidence type="ECO:0000256" key="3">
    <source>
        <dbReference type="ARBA" id="ARBA00022679"/>
    </source>
</evidence>
<dbReference type="PROSITE" id="PS50146">
    <property type="entry name" value="DAGK"/>
    <property type="match status" value="1"/>
</dbReference>
<evidence type="ECO:0000256" key="1">
    <source>
        <dbReference type="ARBA" id="ARBA00009280"/>
    </source>
</evidence>
<evidence type="ECO:0000256" key="4">
    <source>
        <dbReference type="ARBA" id="ARBA00022741"/>
    </source>
</evidence>
<dbReference type="EMBL" id="JAAZON010000482">
    <property type="protein sequence ID" value="NMC63610.1"/>
    <property type="molecule type" value="Genomic_DNA"/>
</dbReference>
<evidence type="ECO:0000313" key="8">
    <source>
        <dbReference type="EMBL" id="NMC63610.1"/>
    </source>
</evidence>
<evidence type="ECO:0000313" key="9">
    <source>
        <dbReference type="Proteomes" id="UP000524246"/>
    </source>
</evidence>
<proteinExistence type="inferred from homology"/>
<dbReference type="GO" id="GO:0016020">
    <property type="term" value="C:membrane"/>
    <property type="evidence" value="ECO:0007669"/>
    <property type="project" value="TreeGrafter"/>
</dbReference>
<name>A0A7X9IKE3_9DELT</name>
<dbReference type="PANTHER" id="PTHR11255:SF80">
    <property type="entry name" value="EYE-SPECIFIC DIACYLGLYCEROL KINASE"/>
    <property type="match status" value="1"/>
</dbReference>
<dbReference type="GO" id="GO:0007200">
    <property type="term" value="P:phospholipase C-activating G protein-coupled receptor signaling pathway"/>
    <property type="evidence" value="ECO:0007669"/>
    <property type="project" value="InterPro"/>
</dbReference>
<dbReference type="Pfam" id="PF00781">
    <property type="entry name" value="DAGK_cat"/>
    <property type="match status" value="1"/>
</dbReference>
<evidence type="ECO:0000259" key="7">
    <source>
        <dbReference type="PROSITE" id="PS50146"/>
    </source>
</evidence>
<dbReference type="InterPro" id="IPR037607">
    <property type="entry name" value="DGK"/>
</dbReference>
<keyword evidence="4" id="KW-0547">Nucleotide-binding</keyword>
<dbReference type="SMART" id="SM00045">
    <property type="entry name" value="DAGKa"/>
    <property type="match status" value="1"/>
</dbReference>
<dbReference type="Pfam" id="PF00609">
    <property type="entry name" value="DAGK_acc"/>
    <property type="match status" value="1"/>
</dbReference>
<dbReference type="Gene3D" id="2.60.200.40">
    <property type="match status" value="1"/>
</dbReference>
<reference evidence="8 9" key="1">
    <citation type="journal article" date="2020" name="Biotechnol. Biofuels">
        <title>New insights from the biogas microbiome by comprehensive genome-resolved metagenomics of nearly 1600 species originating from multiple anaerobic digesters.</title>
        <authorList>
            <person name="Campanaro S."/>
            <person name="Treu L."/>
            <person name="Rodriguez-R L.M."/>
            <person name="Kovalovszki A."/>
            <person name="Ziels R.M."/>
            <person name="Maus I."/>
            <person name="Zhu X."/>
            <person name="Kougias P.G."/>
            <person name="Basile A."/>
            <person name="Luo G."/>
            <person name="Schluter A."/>
            <person name="Konstantinidis K.T."/>
            <person name="Angelidaki I."/>
        </authorList>
    </citation>
    <scope>NUCLEOTIDE SEQUENCE [LARGE SCALE GENOMIC DNA]</scope>
    <source>
        <strain evidence="8">AS27yjCOA_65</strain>
    </source>
</reference>
<evidence type="ECO:0000256" key="5">
    <source>
        <dbReference type="ARBA" id="ARBA00022777"/>
    </source>
</evidence>
<evidence type="ECO:0000256" key="6">
    <source>
        <dbReference type="ARBA" id="ARBA00022840"/>
    </source>
</evidence>
<comment type="caution">
    <text evidence="8">The sequence shown here is derived from an EMBL/GenBank/DDBJ whole genome shotgun (WGS) entry which is preliminary data.</text>
</comment>
<gene>
    <name evidence="8" type="ORF">GYA55_10650</name>
</gene>
<dbReference type="SUPFAM" id="SSF111331">
    <property type="entry name" value="NAD kinase/diacylglycerol kinase-like"/>
    <property type="match status" value="1"/>
</dbReference>
<evidence type="ECO:0000256" key="2">
    <source>
        <dbReference type="ARBA" id="ARBA00012133"/>
    </source>
</evidence>
<dbReference type="EC" id="2.7.1.107" evidence="2"/>
<accession>A0A7X9IKE3</accession>
<dbReference type="InterPro" id="IPR001206">
    <property type="entry name" value="Diacylglycerol_kinase_cat_dom"/>
</dbReference>
<organism evidence="8 9">
    <name type="scientific">SAR324 cluster bacterium</name>
    <dbReference type="NCBI Taxonomy" id="2024889"/>
    <lineage>
        <taxon>Bacteria</taxon>
        <taxon>Deltaproteobacteria</taxon>
        <taxon>SAR324 cluster</taxon>
    </lineage>
</organism>
<dbReference type="GO" id="GO:0004143">
    <property type="term" value="F:ATP-dependent diacylglycerol kinase activity"/>
    <property type="evidence" value="ECO:0007669"/>
    <property type="project" value="UniProtKB-EC"/>
</dbReference>
<dbReference type="PANTHER" id="PTHR11255">
    <property type="entry name" value="DIACYLGLYCEROL KINASE"/>
    <property type="match status" value="1"/>
</dbReference>
<comment type="similarity">
    <text evidence="1">Belongs to the eukaryotic diacylglycerol kinase family.</text>
</comment>
<keyword evidence="5" id="KW-0418">Kinase</keyword>
<protein>
    <recommendedName>
        <fullName evidence="2">diacylglycerol kinase (ATP)</fullName>
        <ecNumber evidence="2">2.7.1.107</ecNumber>
    </recommendedName>
</protein>
<dbReference type="SMART" id="SM00046">
    <property type="entry name" value="DAGKc"/>
    <property type="match status" value="1"/>
</dbReference>
<keyword evidence="3" id="KW-0808">Transferase</keyword>
<feature type="domain" description="DAGKc" evidence="7">
    <location>
        <begin position="1"/>
        <end position="129"/>
    </location>
</feature>
<dbReference type="Gene3D" id="3.40.50.10330">
    <property type="entry name" value="Probable inorganic polyphosphate/atp-NAD kinase, domain 1"/>
    <property type="match status" value="1"/>
</dbReference>
<keyword evidence="6" id="KW-0067">ATP-binding</keyword>
<dbReference type="GO" id="GO:0005524">
    <property type="term" value="F:ATP binding"/>
    <property type="evidence" value="ECO:0007669"/>
    <property type="project" value="UniProtKB-KW"/>
</dbReference>
<dbReference type="InterPro" id="IPR016064">
    <property type="entry name" value="NAD/diacylglycerol_kinase_sf"/>
</dbReference>
<dbReference type="Proteomes" id="UP000524246">
    <property type="component" value="Unassembled WGS sequence"/>
</dbReference>
<dbReference type="InterPro" id="IPR000756">
    <property type="entry name" value="Diacylglycerol_kin_accessory"/>
</dbReference>
<dbReference type="InterPro" id="IPR017438">
    <property type="entry name" value="ATP-NAD_kinase_N"/>
</dbReference>